<name>A0ABU3W220_9GAMM</name>
<evidence type="ECO:0000256" key="6">
    <source>
        <dbReference type="ARBA" id="ARBA00022927"/>
    </source>
</evidence>
<dbReference type="Pfam" id="PF08479">
    <property type="entry name" value="POTRA_2"/>
    <property type="match status" value="1"/>
</dbReference>
<keyword evidence="5" id="KW-0812">Transmembrane</keyword>
<feature type="signal peptide" evidence="9">
    <location>
        <begin position="1"/>
        <end position="26"/>
    </location>
</feature>
<evidence type="ECO:0000256" key="5">
    <source>
        <dbReference type="ARBA" id="ARBA00022692"/>
    </source>
</evidence>
<dbReference type="InterPro" id="IPR034746">
    <property type="entry name" value="POTRA"/>
</dbReference>
<dbReference type="Gene3D" id="2.40.160.50">
    <property type="entry name" value="membrane protein fhac: a member of the omp85/tpsb transporter family"/>
    <property type="match status" value="1"/>
</dbReference>
<evidence type="ECO:0000256" key="3">
    <source>
        <dbReference type="ARBA" id="ARBA00022448"/>
    </source>
</evidence>
<dbReference type="InterPro" id="IPR051544">
    <property type="entry name" value="TPS_OM_transporter"/>
</dbReference>
<dbReference type="SUPFAM" id="SSF56925">
    <property type="entry name" value="OMPA-like"/>
    <property type="match status" value="1"/>
</dbReference>
<evidence type="ECO:0000256" key="9">
    <source>
        <dbReference type="SAM" id="SignalP"/>
    </source>
</evidence>
<evidence type="ECO:0000256" key="2">
    <source>
        <dbReference type="ARBA" id="ARBA00009055"/>
    </source>
</evidence>
<keyword evidence="6" id="KW-0653">Protein transport</keyword>
<feature type="chain" id="PRO_5046079339" evidence="9">
    <location>
        <begin position="27"/>
        <end position="545"/>
    </location>
</feature>
<dbReference type="PANTHER" id="PTHR34597:SF1">
    <property type="entry name" value="HEME_HEMOPEXIN TRANSPORTER PROTEIN HUXB"/>
    <property type="match status" value="1"/>
</dbReference>
<evidence type="ECO:0000259" key="10">
    <source>
        <dbReference type="PROSITE" id="PS51779"/>
    </source>
</evidence>
<keyword evidence="7" id="KW-0472">Membrane</keyword>
<dbReference type="RefSeq" id="WP_316974970.1">
    <property type="nucleotide sequence ID" value="NZ_JAWIIJ010000016.1"/>
</dbReference>
<keyword evidence="4" id="KW-1134">Transmembrane beta strand</keyword>
<comment type="subcellular location">
    <subcellularLocation>
        <location evidence="1">Cell outer membrane</location>
    </subcellularLocation>
</comment>
<dbReference type="Gene3D" id="3.10.20.310">
    <property type="entry name" value="membrane protein fhac"/>
    <property type="match status" value="1"/>
</dbReference>
<comment type="caution">
    <text evidence="11">The sequence shown here is derived from an EMBL/GenBank/DDBJ whole genome shotgun (WGS) entry which is preliminary data.</text>
</comment>
<comment type="similarity">
    <text evidence="2">Belongs to the TPS (TC 1.B.20) family.</text>
</comment>
<sequence length="545" mass="58693">MQRSNNQTLTLTLVLAAPLMAPLAQAQTAPDAGQILQQNQPDTLSPTAPSVDLELQGEALTDTDPGGRTVILTAITFQGNQRFSDNELARVIPSALGHPRDLAGLRCLANNISRFYRDQGYPFTHALLPAQSLNDGALTIQVVEGRYGQVTAHSDDPQLVTAAQPYLTPLASGEAIASAPLERQMLLLGDLPGLAVTPVLRPGQAVGEGDLDVRVQKSDRVAFEVGADNHGNRFSGAYRGHVGATARGLLTVGDELRVTALYSSEQTWLGNLDYSRPIGSSGLRADLGYAHTDYSLGKGFDGYTGTAHVYTTGLSYPLMRRQTQNLSLSARYRYKDLDDTIDFADYRKATESHSLPLVLRFDSRDALGQGGLTYGSLGLTPGVLDQSLSGQTGADYGFTKINLDLARLQTLGYGVQAYGRVSGQWADRKHLDGSESFQLGGPNGVRAYPNGEGSDSRGWLAQLELRYHTGFGLAPYLFYDQGRTPNGGADEGDARSLAGAGLGLRYRRHSLNLDLSSAWPLDGGDAQSDDRQRDPRLWASLGYQF</sequence>
<feature type="domain" description="POTRA" evidence="10">
    <location>
        <begin position="70"/>
        <end position="145"/>
    </location>
</feature>
<dbReference type="PANTHER" id="PTHR34597">
    <property type="entry name" value="SLR1661 PROTEIN"/>
    <property type="match status" value="1"/>
</dbReference>
<dbReference type="InterPro" id="IPR005565">
    <property type="entry name" value="Hemolysn_activator_HlyB_C"/>
</dbReference>
<keyword evidence="12" id="KW-1185">Reference proteome</keyword>
<evidence type="ECO:0000256" key="1">
    <source>
        <dbReference type="ARBA" id="ARBA00004442"/>
    </source>
</evidence>
<reference evidence="11 12" key="1">
    <citation type="submission" date="2023-10" db="EMBL/GenBank/DDBJ databases">
        <title>Characteristics and mechanism of a salt-tolerant marine origin heterotrophic nitrifying- aerobic denitrifying bacteria Marinobacter xestospongiae HN1.</title>
        <authorList>
            <person name="Qi R."/>
        </authorList>
    </citation>
    <scope>NUCLEOTIDE SEQUENCE [LARGE SCALE GENOMIC DNA]</scope>
    <source>
        <strain evidence="11 12">HN1</strain>
    </source>
</reference>
<protein>
    <submittedName>
        <fullName evidence="11">ShlB/FhaC/HecB family hemolysin secretion/activation protein</fullName>
    </submittedName>
</protein>
<dbReference type="EMBL" id="JAWIIJ010000016">
    <property type="protein sequence ID" value="MDV2080580.1"/>
    <property type="molecule type" value="Genomic_DNA"/>
</dbReference>
<dbReference type="PROSITE" id="PS51779">
    <property type="entry name" value="POTRA"/>
    <property type="match status" value="1"/>
</dbReference>
<evidence type="ECO:0000256" key="7">
    <source>
        <dbReference type="ARBA" id="ARBA00023136"/>
    </source>
</evidence>
<proteinExistence type="inferred from homology"/>
<accession>A0ABU3W220</accession>
<evidence type="ECO:0000256" key="4">
    <source>
        <dbReference type="ARBA" id="ARBA00022452"/>
    </source>
</evidence>
<dbReference type="Pfam" id="PF03865">
    <property type="entry name" value="ShlB"/>
    <property type="match status" value="1"/>
</dbReference>
<evidence type="ECO:0000313" key="12">
    <source>
        <dbReference type="Proteomes" id="UP001269819"/>
    </source>
</evidence>
<keyword evidence="9" id="KW-0732">Signal</keyword>
<dbReference type="InterPro" id="IPR011250">
    <property type="entry name" value="OMP/PagP_B-barrel"/>
</dbReference>
<keyword evidence="8" id="KW-0998">Cell outer membrane</keyword>
<dbReference type="Proteomes" id="UP001269819">
    <property type="component" value="Unassembled WGS sequence"/>
</dbReference>
<evidence type="ECO:0000256" key="8">
    <source>
        <dbReference type="ARBA" id="ARBA00023237"/>
    </source>
</evidence>
<gene>
    <name evidence="11" type="ORF">RYS15_17995</name>
</gene>
<organism evidence="11 12">
    <name type="scientific">Marinobacter xestospongiae</name>
    <dbReference type="NCBI Taxonomy" id="994319"/>
    <lineage>
        <taxon>Bacteria</taxon>
        <taxon>Pseudomonadati</taxon>
        <taxon>Pseudomonadota</taxon>
        <taxon>Gammaproteobacteria</taxon>
        <taxon>Pseudomonadales</taxon>
        <taxon>Marinobacteraceae</taxon>
        <taxon>Marinobacter</taxon>
    </lineage>
</organism>
<keyword evidence="3" id="KW-0813">Transport</keyword>
<dbReference type="InterPro" id="IPR013686">
    <property type="entry name" value="Polypept-transport_assoc_ShlB"/>
</dbReference>
<evidence type="ECO:0000313" key="11">
    <source>
        <dbReference type="EMBL" id="MDV2080580.1"/>
    </source>
</evidence>